<sequence>MSFVSRFSSTLALAIFVSLGVSSVQAQNREVLAEFKIGIVGRDMASPSYQAAHTGALDAARKLSEEYSIDLELVVKTPKLAEGESQSTALAELLVEDADGLVISPEANAEVEASIQFAVETGQSVVIVDSPMMPEGALANVRADEAEVGRQAAKAIIPKLPTGGRVALLVEEPMSDAQRERLQGAREVLGFRRIETVVRTGADYTSSIAAIQSAVAEDRNHLIKGWVFLTDAPLRGVPAFPWKPGKTPCVAVQTSPSAFMFMDQGYLTALISHPYYDWGYRSVEILLADLYREQGPEQAEILMPTEVVDWRNLEDYRKRWLQWLQ</sequence>
<dbReference type="InterPro" id="IPR028082">
    <property type="entry name" value="Peripla_BP_I"/>
</dbReference>
<comment type="similarity">
    <text evidence="2">Belongs to the bacterial solute-binding protein 2 family.</text>
</comment>
<dbReference type="Proteomes" id="UP000000925">
    <property type="component" value="Chromosome"/>
</dbReference>
<evidence type="ECO:0000259" key="4">
    <source>
        <dbReference type="Pfam" id="PF13407"/>
    </source>
</evidence>
<dbReference type="SUPFAM" id="SSF53822">
    <property type="entry name" value="Periplasmic binding protein-like I"/>
    <property type="match status" value="1"/>
</dbReference>
<feature type="chain" id="PRO_5003071539" evidence="3">
    <location>
        <begin position="27"/>
        <end position="325"/>
    </location>
</feature>
<dbReference type="InterPro" id="IPR025997">
    <property type="entry name" value="SBP_2_dom"/>
</dbReference>
<reference evidence="5 6" key="1">
    <citation type="journal article" date="2010" name="Stand. Genomic Sci.">
        <title>Complete genome sequence of Coraliomargarita akajimensis type strain (04OKA010-24).</title>
        <authorList>
            <person name="Mavromatis K."/>
            <person name="Abt B."/>
            <person name="Brambilla E."/>
            <person name="Lapidus A."/>
            <person name="Copeland A."/>
            <person name="Deshpande S."/>
            <person name="Nolan M."/>
            <person name="Lucas S."/>
            <person name="Tice H."/>
            <person name="Cheng J.F."/>
            <person name="Han C."/>
            <person name="Detter J.C."/>
            <person name="Woyke T."/>
            <person name="Goodwin L."/>
            <person name="Pitluck S."/>
            <person name="Held B."/>
            <person name="Brettin T."/>
            <person name="Tapia R."/>
            <person name="Ivanova N."/>
            <person name="Mikhailova N."/>
            <person name="Pati A."/>
            <person name="Liolios K."/>
            <person name="Chen A."/>
            <person name="Palaniappan K."/>
            <person name="Land M."/>
            <person name="Hauser L."/>
            <person name="Chang Y.J."/>
            <person name="Jeffries C.D."/>
            <person name="Rohde M."/>
            <person name="Goker M."/>
            <person name="Bristow J."/>
            <person name="Eisen J.A."/>
            <person name="Markowitz V."/>
            <person name="Hugenholtz P."/>
            <person name="Klenk H.P."/>
            <person name="Kyrpides N.C."/>
        </authorList>
    </citation>
    <scope>NUCLEOTIDE SEQUENCE [LARGE SCALE GENOMIC DNA]</scope>
    <source>
        <strain evidence="6">DSM 45221 / IAM 15411 / JCM 23193 / KCTC 12865</strain>
    </source>
</reference>
<protein>
    <submittedName>
        <fullName evidence="5">ABC-type sugar transport system periplasmic component-like protein</fullName>
    </submittedName>
</protein>
<feature type="domain" description="Periplasmic binding protein" evidence="4">
    <location>
        <begin position="37"/>
        <end position="288"/>
    </location>
</feature>
<dbReference type="Pfam" id="PF13407">
    <property type="entry name" value="Peripla_BP_4"/>
    <property type="match status" value="1"/>
</dbReference>
<proteinExistence type="inferred from homology"/>
<dbReference type="EMBL" id="CP001998">
    <property type="protein sequence ID" value="ADE54636.1"/>
    <property type="molecule type" value="Genomic_DNA"/>
</dbReference>
<evidence type="ECO:0000313" key="6">
    <source>
        <dbReference type="Proteomes" id="UP000000925"/>
    </source>
</evidence>
<dbReference type="eggNOG" id="COG1879">
    <property type="taxonomic scope" value="Bacteria"/>
</dbReference>
<dbReference type="OrthoDB" id="569491at2"/>
<organism evidence="5 6">
    <name type="scientific">Coraliomargarita akajimensis (strain DSM 45221 / IAM 15411 / JCM 23193 / KCTC 12865 / 04OKA010-24)</name>
    <dbReference type="NCBI Taxonomy" id="583355"/>
    <lineage>
        <taxon>Bacteria</taxon>
        <taxon>Pseudomonadati</taxon>
        <taxon>Verrucomicrobiota</taxon>
        <taxon>Opitutia</taxon>
        <taxon>Puniceicoccales</taxon>
        <taxon>Coraliomargaritaceae</taxon>
        <taxon>Coraliomargarita</taxon>
    </lineage>
</organism>
<evidence type="ECO:0000256" key="1">
    <source>
        <dbReference type="ARBA" id="ARBA00004196"/>
    </source>
</evidence>
<keyword evidence="5" id="KW-0762">Sugar transport</keyword>
<dbReference type="AlphaFoldDB" id="D5EJN7"/>
<accession>D5EJN7</accession>
<dbReference type="GO" id="GO:0030246">
    <property type="term" value="F:carbohydrate binding"/>
    <property type="evidence" value="ECO:0007669"/>
    <property type="project" value="TreeGrafter"/>
</dbReference>
<dbReference type="GO" id="GO:0030288">
    <property type="term" value="C:outer membrane-bounded periplasmic space"/>
    <property type="evidence" value="ECO:0007669"/>
    <property type="project" value="TreeGrafter"/>
</dbReference>
<dbReference type="PANTHER" id="PTHR30036:SF7">
    <property type="entry name" value="ABC TRANSPORTER PERIPLASMIC-BINDING PROTEIN YPHF"/>
    <property type="match status" value="1"/>
</dbReference>
<dbReference type="InterPro" id="IPR050555">
    <property type="entry name" value="Bact_Solute-Bind_Prot2"/>
</dbReference>
<comment type="subcellular location">
    <subcellularLocation>
        <location evidence="1">Cell envelope</location>
    </subcellularLocation>
</comment>
<gene>
    <name evidence="5" type="ordered locus">Caka_1617</name>
</gene>
<dbReference type="RefSeq" id="WP_013043358.1">
    <property type="nucleotide sequence ID" value="NC_014008.1"/>
</dbReference>
<keyword evidence="5" id="KW-0813">Transport</keyword>
<dbReference type="KEGG" id="caa:Caka_1617"/>
<evidence type="ECO:0000313" key="5">
    <source>
        <dbReference type="EMBL" id="ADE54636.1"/>
    </source>
</evidence>
<evidence type="ECO:0000256" key="2">
    <source>
        <dbReference type="ARBA" id="ARBA00007639"/>
    </source>
</evidence>
<evidence type="ECO:0000256" key="3">
    <source>
        <dbReference type="SAM" id="SignalP"/>
    </source>
</evidence>
<name>D5EJN7_CORAD</name>
<keyword evidence="6" id="KW-1185">Reference proteome</keyword>
<dbReference type="HOGENOM" id="CLU_037628_3_3_0"/>
<feature type="signal peptide" evidence="3">
    <location>
        <begin position="1"/>
        <end position="26"/>
    </location>
</feature>
<dbReference type="PANTHER" id="PTHR30036">
    <property type="entry name" value="D-XYLOSE-BINDING PERIPLASMIC PROTEIN"/>
    <property type="match status" value="1"/>
</dbReference>
<keyword evidence="3" id="KW-0732">Signal</keyword>
<dbReference type="Gene3D" id="3.40.50.2300">
    <property type="match status" value="2"/>
</dbReference>
<dbReference type="STRING" id="583355.Caka_1617"/>